<sequence>MMIDLKYIWVLVSINRYILNTIQNEKTRNTLKTRCISNLRTQNQEFFEFSDQSVLSNLYYGIDNIEIAIQSQHPEQRSFNLKKSEEMLQVPAMLDEDEFTASIPNHYLVCCSYFYLSVVRKLQGDEWQAALHFLQAVLVSPKLVWNEFAPQLCESLFKKHENRSLEFVSSLNSEEEINEVIVKEKARRYKECLVYYQVMLYGEIPWWSSYCSNNSANYMDVSNTSCVSSTSVQHEQRLKTCNTWQYGKVHPMDPQDVMQEQLSSKNIINLDSSRFTKDVVALSISKRIEKMSIDLNCRVEDLLIEEALQPLEFHLFDHASRNHKLGPKNREESSKMKLQTLEKCGEEYIVDTASIFESLISSSGTNYGSLKDVILDELLIVISTSKEEKELRTSVSILTTIISRNKSIIEDVKKKGLRLCDLASALKQNVHEAAILIYLIYPSPIDINTLEILPILVEIVCTSSQSCYKSNKQEESLLMTPHAASLMIIEELVTSIDYATNNMHLEVISSPHVLSGLIEVARNHNLDEFLSLTTILIKCMQFDSQCRKYVSQFTPLAPFLHLLETENVHAKCTALEFFQEILCIPRSSAINLLQRIKQESRINIMQILMHCAHQLQPDHQILAANLLIQLDTLNPTDKSLFREEAVQILLRTLTSEESSEHILSASILSNLAGTYAWTGESYTAAWLLRKTGLTSPYHQNMIRNFNWLDQSLQDTSIDVWCSKISKCIISVGDSIFHTLERGLRSKIKRVSRDCLIAISWLGCQISKNPDSLSNSASEIVLRGIEQFLHPGMELDERLLACMCMYNYASGKGKQKLMQFSEGVKESLRRLSNITWMAEELHRVADFLLPNTSRISCVHTQILEAGRNFSTSVCSLIYYKGLLFSGYSDGSIKVWDIRGHSASLLWDIKEHKKSVTCFSIYEPLDSLLSGSTDKTIRVWKMNQRNLECLEVIVMKEPVHHLRAHGETIFAISEKQGIKLVNKSREIRDIFKGKHGKCMAVDHGKLYIGCTDSSIQEYNTTHNRELEIKPPTRSWRKQSKPINSIVAYRDWLYSASKHVEGTTFKEWKRSAKPKISILTDKGDNVVAMEVVEDFLYLISSSSASSIQIWLRGVPKKLGRLSAGSRITSIYAANDIIFCGTEKGLIKGWIPL</sequence>
<dbReference type="PANTHER" id="PTHR35549">
    <property type="entry name" value="OS04G0584500 PROTEIN"/>
    <property type="match status" value="1"/>
</dbReference>
<dbReference type="InterPro" id="IPR056512">
    <property type="entry name" value="LIN_N"/>
</dbReference>
<feature type="repeat" description="WD" evidence="1">
    <location>
        <begin position="907"/>
        <end position="941"/>
    </location>
</feature>
<dbReference type="Pfam" id="PF00400">
    <property type="entry name" value="WD40"/>
    <property type="match status" value="2"/>
</dbReference>
<proteinExistence type="predicted"/>
<dbReference type="SUPFAM" id="SSF48371">
    <property type="entry name" value="ARM repeat"/>
    <property type="match status" value="1"/>
</dbReference>
<dbReference type="Gramene" id="rna8976">
    <property type="protein sequence ID" value="RHN73188.1"/>
    <property type="gene ID" value="gene8976"/>
</dbReference>
<dbReference type="InterPro" id="IPR015943">
    <property type="entry name" value="WD40/YVTN_repeat-like_dom_sf"/>
</dbReference>
<dbReference type="EMBL" id="CM001218">
    <property type="protein sequence ID" value="KEH37240.1"/>
    <property type="molecule type" value="Genomic_DNA"/>
</dbReference>
<evidence type="ECO:0000313" key="7">
    <source>
        <dbReference type="EnsemblPlants" id="KEH37240"/>
    </source>
</evidence>
<feature type="domain" description="Putative E3 ubiquitin-protein ligase LIN ARM-like" evidence="3">
    <location>
        <begin position="492"/>
        <end position="843"/>
    </location>
</feature>
<feature type="domain" description="Putative E3 ubiquitin-protein ligase LIN ARM repeats" evidence="4">
    <location>
        <begin position="339"/>
        <end position="490"/>
    </location>
</feature>
<dbReference type="PROSITE" id="PS50082">
    <property type="entry name" value="WD_REPEATS_2"/>
    <property type="match status" value="2"/>
</dbReference>
<dbReference type="HOGENOM" id="CLU_005355_0_0_1"/>
<dbReference type="Gene3D" id="1.25.10.10">
    <property type="entry name" value="Leucine-rich Repeat Variant"/>
    <property type="match status" value="1"/>
</dbReference>
<evidence type="ECO:0000256" key="1">
    <source>
        <dbReference type="PROSITE-ProRule" id="PRU00221"/>
    </source>
</evidence>
<organism evidence="5 8">
    <name type="scientific">Medicago truncatula</name>
    <name type="common">Barrel medic</name>
    <name type="synonym">Medicago tribuloides</name>
    <dbReference type="NCBI Taxonomy" id="3880"/>
    <lineage>
        <taxon>Eukaryota</taxon>
        <taxon>Viridiplantae</taxon>
        <taxon>Streptophyta</taxon>
        <taxon>Embryophyta</taxon>
        <taxon>Tracheophyta</taxon>
        <taxon>Spermatophyta</taxon>
        <taxon>Magnoliopsida</taxon>
        <taxon>eudicotyledons</taxon>
        <taxon>Gunneridae</taxon>
        <taxon>Pentapetalae</taxon>
        <taxon>rosids</taxon>
        <taxon>fabids</taxon>
        <taxon>Fabales</taxon>
        <taxon>Fabaceae</taxon>
        <taxon>Papilionoideae</taxon>
        <taxon>50 kb inversion clade</taxon>
        <taxon>NPAAA clade</taxon>
        <taxon>Hologalegina</taxon>
        <taxon>IRL clade</taxon>
        <taxon>Trifolieae</taxon>
        <taxon>Medicago</taxon>
    </lineage>
</organism>
<evidence type="ECO:0000313" key="6">
    <source>
        <dbReference type="EMBL" id="RHN73188.1"/>
    </source>
</evidence>
<dbReference type="PROSITE" id="PS50294">
    <property type="entry name" value="WD_REPEATS_REGION"/>
    <property type="match status" value="1"/>
</dbReference>
<evidence type="ECO:0000259" key="2">
    <source>
        <dbReference type="Pfam" id="PF23568"/>
    </source>
</evidence>
<dbReference type="OrthoDB" id="6262491at2759"/>
<dbReference type="InterPro" id="IPR016024">
    <property type="entry name" value="ARM-type_fold"/>
</dbReference>
<dbReference type="Pfam" id="PF23628">
    <property type="entry name" value="ARM_LIN_C"/>
    <property type="match status" value="1"/>
</dbReference>
<accession>A0A072VGE6</accession>
<evidence type="ECO:0000313" key="5">
    <source>
        <dbReference type="EMBL" id="KEH37240.1"/>
    </source>
</evidence>
<evidence type="ECO:0000259" key="4">
    <source>
        <dbReference type="Pfam" id="PF23654"/>
    </source>
</evidence>
<gene>
    <name evidence="7" type="primary">25488113</name>
    <name evidence="5" type="ordered locus">MTR_2g436530</name>
    <name evidence="6" type="ORF">MtrunA17_Chr2g0295801</name>
</gene>
<dbReference type="SMART" id="SM00320">
    <property type="entry name" value="WD40"/>
    <property type="match status" value="4"/>
</dbReference>
<dbReference type="InterPro" id="IPR011989">
    <property type="entry name" value="ARM-like"/>
</dbReference>
<dbReference type="EMBL" id="PSQE01000002">
    <property type="protein sequence ID" value="RHN73188.1"/>
    <property type="molecule type" value="Genomic_DNA"/>
</dbReference>
<dbReference type="SUPFAM" id="SSF50978">
    <property type="entry name" value="WD40 repeat-like"/>
    <property type="match status" value="1"/>
</dbReference>
<dbReference type="Pfam" id="PF23654">
    <property type="entry name" value="ARM_LIN_2nd"/>
    <property type="match status" value="1"/>
</dbReference>
<dbReference type="Proteomes" id="UP000265566">
    <property type="component" value="Chromosome 2"/>
</dbReference>
<dbReference type="AlphaFoldDB" id="A0A072VGE6"/>
<dbReference type="STRING" id="3880.A0A072VGE6"/>
<keyword evidence="1" id="KW-0853">WD repeat</keyword>
<evidence type="ECO:0000313" key="8">
    <source>
        <dbReference type="Proteomes" id="UP000002051"/>
    </source>
</evidence>
<reference evidence="5 8" key="1">
    <citation type="journal article" date="2011" name="Nature">
        <title>The Medicago genome provides insight into the evolution of rhizobial symbioses.</title>
        <authorList>
            <person name="Young N.D."/>
            <person name="Debelle F."/>
            <person name="Oldroyd G.E."/>
            <person name="Geurts R."/>
            <person name="Cannon S.B."/>
            <person name="Udvardi M.K."/>
            <person name="Benedito V.A."/>
            <person name="Mayer K.F."/>
            <person name="Gouzy J."/>
            <person name="Schoof H."/>
            <person name="Van de Peer Y."/>
            <person name="Proost S."/>
            <person name="Cook D.R."/>
            <person name="Meyers B.C."/>
            <person name="Spannagl M."/>
            <person name="Cheung F."/>
            <person name="De Mita S."/>
            <person name="Krishnakumar V."/>
            <person name="Gundlach H."/>
            <person name="Zhou S."/>
            <person name="Mudge J."/>
            <person name="Bharti A.K."/>
            <person name="Murray J.D."/>
            <person name="Naoumkina M.A."/>
            <person name="Rosen B."/>
            <person name="Silverstein K.A."/>
            <person name="Tang H."/>
            <person name="Rombauts S."/>
            <person name="Zhao P.X."/>
            <person name="Zhou P."/>
            <person name="Barbe V."/>
            <person name="Bardou P."/>
            <person name="Bechner M."/>
            <person name="Bellec A."/>
            <person name="Berger A."/>
            <person name="Berges H."/>
            <person name="Bidwell S."/>
            <person name="Bisseling T."/>
            <person name="Choisne N."/>
            <person name="Couloux A."/>
            <person name="Denny R."/>
            <person name="Deshpande S."/>
            <person name="Dai X."/>
            <person name="Doyle J.J."/>
            <person name="Dudez A.M."/>
            <person name="Farmer A.D."/>
            <person name="Fouteau S."/>
            <person name="Franken C."/>
            <person name="Gibelin C."/>
            <person name="Gish J."/>
            <person name="Goldstein S."/>
            <person name="Gonzalez A.J."/>
            <person name="Green P.J."/>
            <person name="Hallab A."/>
            <person name="Hartog M."/>
            <person name="Hua A."/>
            <person name="Humphray S.J."/>
            <person name="Jeong D.H."/>
            <person name="Jing Y."/>
            <person name="Jocker A."/>
            <person name="Kenton S.M."/>
            <person name="Kim D.J."/>
            <person name="Klee K."/>
            <person name="Lai H."/>
            <person name="Lang C."/>
            <person name="Lin S."/>
            <person name="Macmil S.L."/>
            <person name="Magdelenat G."/>
            <person name="Matthews L."/>
            <person name="McCorrison J."/>
            <person name="Monaghan E.L."/>
            <person name="Mun J.H."/>
            <person name="Najar F.Z."/>
            <person name="Nicholson C."/>
            <person name="Noirot C."/>
            <person name="O'Bleness M."/>
            <person name="Paule C.R."/>
            <person name="Poulain J."/>
            <person name="Prion F."/>
            <person name="Qin B."/>
            <person name="Qu C."/>
            <person name="Retzel E.F."/>
            <person name="Riddle C."/>
            <person name="Sallet E."/>
            <person name="Samain S."/>
            <person name="Samson N."/>
            <person name="Sanders I."/>
            <person name="Saurat O."/>
            <person name="Scarpelli C."/>
            <person name="Schiex T."/>
            <person name="Segurens B."/>
            <person name="Severin A.J."/>
            <person name="Sherrier D.J."/>
            <person name="Shi R."/>
            <person name="Sims S."/>
            <person name="Singer S.R."/>
            <person name="Sinharoy S."/>
            <person name="Sterck L."/>
            <person name="Viollet A."/>
            <person name="Wang B.B."/>
            <person name="Wang K."/>
            <person name="Wang M."/>
            <person name="Wang X."/>
            <person name="Warfsmann J."/>
            <person name="Weissenbach J."/>
            <person name="White D.D."/>
            <person name="White J.D."/>
            <person name="Wiley G.B."/>
            <person name="Wincker P."/>
            <person name="Xing Y."/>
            <person name="Yang L."/>
            <person name="Yao Z."/>
            <person name="Ying F."/>
            <person name="Zhai J."/>
            <person name="Zhou L."/>
            <person name="Zuber A."/>
            <person name="Denarie J."/>
            <person name="Dixon R.A."/>
            <person name="May G.D."/>
            <person name="Schwartz D.C."/>
            <person name="Rogers J."/>
            <person name="Quetier F."/>
            <person name="Town C.D."/>
            <person name="Roe B.A."/>
        </authorList>
    </citation>
    <scope>NUCLEOTIDE SEQUENCE [LARGE SCALE GENOMIC DNA]</scope>
    <source>
        <strain evidence="5">A17</strain>
        <strain evidence="7 8">cv. Jemalong A17</strain>
    </source>
</reference>
<feature type="domain" description="Putative E3 ubiquitin-protein ligase LIN N-terminal" evidence="2">
    <location>
        <begin position="14"/>
        <end position="160"/>
    </location>
</feature>
<dbReference type="InterPro" id="IPR001680">
    <property type="entry name" value="WD40_rpt"/>
</dbReference>
<dbReference type="EnsemblPlants" id="KEH37240">
    <property type="protein sequence ID" value="KEH37240"/>
    <property type="gene ID" value="MTR_2g436530"/>
</dbReference>
<evidence type="ECO:0000259" key="3">
    <source>
        <dbReference type="Pfam" id="PF23628"/>
    </source>
</evidence>
<dbReference type="Proteomes" id="UP000002051">
    <property type="component" value="Chromosome 2"/>
</dbReference>
<feature type="repeat" description="WD" evidence="1">
    <location>
        <begin position="881"/>
        <end position="897"/>
    </location>
</feature>
<name>A0A072VGE6_MEDTR</name>
<dbReference type="Pfam" id="PF23568">
    <property type="entry name" value="ARM_LIN"/>
    <property type="match status" value="1"/>
</dbReference>
<protein>
    <submittedName>
        <fullName evidence="5">E3 ubiquitin-protein ligase LIN-like protein, putative</fullName>
    </submittedName>
    <submittedName>
        <fullName evidence="6">Putative transcription factor WD40-like family</fullName>
    </submittedName>
</protein>
<dbReference type="InterPro" id="IPR056514">
    <property type="entry name" value="ARM_LIN_2nd"/>
</dbReference>
<dbReference type="KEGG" id="mtr:25488113"/>
<reference evidence="7" key="3">
    <citation type="submission" date="2015-04" db="UniProtKB">
        <authorList>
            <consortium name="EnsemblPlants"/>
        </authorList>
    </citation>
    <scope>IDENTIFICATION</scope>
    <source>
        <strain evidence="7">cv. Jemalong A17</strain>
    </source>
</reference>
<dbReference type="InterPro" id="IPR055566">
    <property type="entry name" value="ARM_LIN"/>
</dbReference>
<dbReference type="Gene3D" id="2.130.10.10">
    <property type="entry name" value="YVTN repeat-like/Quinoprotein amine dehydrogenase"/>
    <property type="match status" value="1"/>
</dbReference>
<dbReference type="PANTHER" id="PTHR35549:SF2">
    <property type="entry name" value="TRANSDUCIN_WD40 REPEAT-LIKE SUPERFAMILY PROTEIN"/>
    <property type="match status" value="1"/>
</dbReference>
<dbReference type="InterPro" id="IPR036322">
    <property type="entry name" value="WD40_repeat_dom_sf"/>
</dbReference>
<reference evidence="6" key="4">
    <citation type="journal article" date="2018" name="Nat. Plants">
        <title>Whole-genome landscape of Medicago truncatula symbiotic genes.</title>
        <authorList>
            <person name="Pecrix Y."/>
            <person name="Gamas P."/>
            <person name="Carrere S."/>
        </authorList>
    </citation>
    <scope>NUCLEOTIDE SEQUENCE</scope>
    <source>
        <tissue evidence="6">Leaves</tissue>
    </source>
</reference>
<reference evidence="5 8" key="2">
    <citation type="journal article" date="2014" name="BMC Genomics">
        <title>An improved genome release (version Mt4.0) for the model legume Medicago truncatula.</title>
        <authorList>
            <person name="Tang H."/>
            <person name="Krishnakumar V."/>
            <person name="Bidwell S."/>
            <person name="Rosen B."/>
            <person name="Chan A."/>
            <person name="Zhou S."/>
            <person name="Gentzbittel L."/>
            <person name="Childs K.L."/>
            <person name="Yandell M."/>
            <person name="Gundlach H."/>
            <person name="Mayer K.F."/>
            <person name="Schwartz D.C."/>
            <person name="Town C.D."/>
        </authorList>
    </citation>
    <scope>GENOME REANNOTATION</scope>
    <source>
        <strain evidence="5">A17</strain>
        <strain evidence="7 8">cv. Jemalong A17</strain>
    </source>
</reference>
<keyword evidence="8" id="KW-1185">Reference proteome</keyword>